<dbReference type="InterPro" id="IPR050955">
    <property type="entry name" value="Plant_Biomass_Hydrol_Est"/>
</dbReference>
<dbReference type="InterPro" id="IPR010126">
    <property type="entry name" value="Esterase_phb"/>
</dbReference>
<reference evidence="3" key="1">
    <citation type="submission" date="2009-02" db="EMBL/GenBank/DDBJ databases">
        <title>Annotation of Streptomyces griseoflavus strain Tu4000.</title>
        <authorList>
            <consortium name="The Broad Institute Genome Sequencing Platform"/>
            <consortium name="Broad Institute Microbial Sequencing Center"/>
            <person name="Fischbach M."/>
            <person name="Godfrey P."/>
            <person name="Ward D."/>
            <person name="Young S."/>
            <person name="Zeng Q."/>
            <person name="Koehrsen M."/>
            <person name="Alvarado L."/>
            <person name="Berlin A.M."/>
            <person name="Bochicchio J."/>
            <person name="Borenstein D."/>
            <person name="Chapman S.B."/>
            <person name="Chen Z."/>
            <person name="Engels R."/>
            <person name="Freedman E."/>
            <person name="Gellesch M."/>
            <person name="Goldberg J."/>
            <person name="Griggs A."/>
            <person name="Gujja S."/>
            <person name="Heilman E.R."/>
            <person name="Heiman D.I."/>
            <person name="Hepburn T.A."/>
            <person name="Howarth C."/>
            <person name="Jen D."/>
            <person name="Larson L."/>
            <person name="Lewis B."/>
            <person name="Mehta T."/>
            <person name="Park D."/>
            <person name="Pearson M."/>
            <person name="Richards J."/>
            <person name="Roberts A."/>
            <person name="Saif S."/>
            <person name="Shea T.D."/>
            <person name="Shenoy N."/>
            <person name="Sisk P."/>
            <person name="Stolte C."/>
            <person name="Sykes S.N."/>
            <person name="Thomson T."/>
            <person name="Walk T."/>
            <person name="White J."/>
            <person name="Yandava C."/>
            <person name="Straight P."/>
            <person name="Clardy J."/>
            <person name="Hung D."/>
            <person name="Kolter R."/>
            <person name="Mekalanos J."/>
            <person name="Walker S."/>
            <person name="Walsh C.T."/>
            <person name="Wieland-Brown L.C."/>
            <person name="Haas B."/>
            <person name="Nusbaum C."/>
            <person name="Birren B."/>
        </authorList>
    </citation>
    <scope>NUCLEOTIDE SEQUENCE [LARGE SCALE GENOMIC DNA]</scope>
    <source>
        <strain evidence="3">Tu4000</strain>
    </source>
</reference>
<accession>D9XXY2</accession>
<sequence length="410" mass="43387">MGPSETCRRDLRGREKHSRLHTEKPWFRTVGRGFDSRHLHSSHVGRGPVAGSGGASVMRPHDRAWRCGDHTHIDRWFTVLPSLSMTQTRAALRPTVLTALLAALLSVLLTPTPASAASLQEVTGFGSNPGALKMYRYVPDGLPAGRPVVVALHGCTQNAAGYATGTGWTTLADRWGFSVVLPQQQSGNNSSQCFNWFQDADIRRGQGEAASVAQMVDRQLADVSGNASRVYVTGLSAGGGMTSVMMAAYPEKFAAGGVVAGLPYGCAQAAGSPFVCMYVGATQTPAQWGDRVRAARPGYTGPWPALTVLHGTADYTVKPVNMTDLVEQWTDVQGADRTADVSDTVAGHPHQIFRGPDGKAVVETYGIDGMGHGQPVDPGSGTEQCGTAGAYFLDVGLCAAHRLGKAWQLG</sequence>
<protein>
    <submittedName>
        <fullName evidence="3">Poly(3-hydroxybutyrate) depolymerase C</fullName>
    </submittedName>
</protein>
<evidence type="ECO:0000256" key="1">
    <source>
        <dbReference type="ARBA" id="ARBA00022729"/>
    </source>
</evidence>
<organism evidence="3 4">
    <name type="scientific">Streptomyces griseoflavus Tu4000</name>
    <dbReference type="NCBI Taxonomy" id="467200"/>
    <lineage>
        <taxon>Bacteria</taxon>
        <taxon>Bacillati</taxon>
        <taxon>Actinomycetota</taxon>
        <taxon>Actinomycetes</taxon>
        <taxon>Kitasatosporales</taxon>
        <taxon>Streptomycetaceae</taxon>
        <taxon>Streptomyces</taxon>
    </lineage>
</organism>
<keyword evidence="1" id="KW-0732">Signal</keyword>
<dbReference type="GO" id="GO:0005576">
    <property type="term" value="C:extracellular region"/>
    <property type="evidence" value="ECO:0007669"/>
    <property type="project" value="InterPro"/>
</dbReference>
<dbReference type="Proteomes" id="UP000002968">
    <property type="component" value="Unassembled WGS sequence"/>
</dbReference>
<evidence type="ECO:0000256" key="2">
    <source>
        <dbReference type="ARBA" id="ARBA00022801"/>
    </source>
</evidence>
<dbReference type="SUPFAM" id="SSF53474">
    <property type="entry name" value="alpha/beta-Hydrolases"/>
    <property type="match status" value="1"/>
</dbReference>
<dbReference type="NCBIfam" id="TIGR01840">
    <property type="entry name" value="esterase_phb"/>
    <property type="match status" value="1"/>
</dbReference>
<dbReference type="InterPro" id="IPR029058">
    <property type="entry name" value="AB_hydrolase_fold"/>
</dbReference>
<dbReference type="HOGENOM" id="CLU_027551_0_0_11"/>
<dbReference type="GO" id="GO:0016787">
    <property type="term" value="F:hydrolase activity"/>
    <property type="evidence" value="ECO:0007669"/>
    <property type="project" value="UniProtKB-KW"/>
</dbReference>
<dbReference type="PANTHER" id="PTHR43037">
    <property type="entry name" value="UNNAMED PRODUCT-RELATED"/>
    <property type="match status" value="1"/>
</dbReference>
<dbReference type="STRING" id="467200.SSRG_03886"/>
<dbReference type="EMBL" id="GG657758">
    <property type="protein sequence ID" value="EFL41082.1"/>
    <property type="molecule type" value="Genomic_DNA"/>
</dbReference>
<evidence type="ECO:0000313" key="4">
    <source>
        <dbReference type="Proteomes" id="UP000002968"/>
    </source>
</evidence>
<proteinExistence type="predicted"/>
<evidence type="ECO:0000313" key="3">
    <source>
        <dbReference type="EMBL" id="EFL41082.1"/>
    </source>
</evidence>
<dbReference type="Pfam" id="PF10503">
    <property type="entry name" value="Esterase_PHB"/>
    <property type="match status" value="1"/>
</dbReference>
<dbReference type="Gene3D" id="3.40.50.1820">
    <property type="entry name" value="alpha/beta hydrolase"/>
    <property type="match status" value="1"/>
</dbReference>
<gene>
    <name evidence="3" type="ORF">SSRG_03886</name>
</gene>
<dbReference type="eggNOG" id="COG3509">
    <property type="taxonomic scope" value="Bacteria"/>
</dbReference>
<keyword evidence="4" id="KW-1185">Reference proteome</keyword>
<dbReference type="AlphaFoldDB" id="D9XXY2"/>
<keyword evidence="2" id="KW-0378">Hydrolase</keyword>
<name>D9XXY2_9ACTN</name>
<dbReference type="PANTHER" id="PTHR43037:SF1">
    <property type="entry name" value="BLL1128 PROTEIN"/>
    <property type="match status" value="1"/>
</dbReference>